<comment type="caution">
    <text evidence="3">The sequence shown here is derived from an EMBL/GenBank/DDBJ whole genome shotgun (WGS) entry which is preliminary data.</text>
</comment>
<dbReference type="Proteomes" id="UP000677812">
    <property type="component" value="Unassembled WGS sequence"/>
</dbReference>
<name>A0ABS5E3U4_9PROT</name>
<reference evidence="3 4" key="1">
    <citation type="submission" date="2021-04" db="EMBL/GenBank/DDBJ databases">
        <title>The complete genome sequence of Neokomagataea sp. TBRC 2177.</title>
        <authorList>
            <person name="Charoenyingcharoen P."/>
            <person name="Yukphan P."/>
        </authorList>
    </citation>
    <scope>NUCLEOTIDE SEQUENCE [LARGE SCALE GENOMIC DNA]</scope>
    <source>
        <strain evidence="3 4">TBRC 2177</strain>
    </source>
</reference>
<evidence type="ECO:0000313" key="3">
    <source>
        <dbReference type="EMBL" id="MBR0558574.1"/>
    </source>
</evidence>
<sequence>MMRGMKQVATWCVAGLLAGCTVGPNYQTPHMTGLEHWGREPGAPSATYAGEVDVTWWRSFHDEELNHLVERLGQQNLALQEAATRISAARSQVQIAAAQGLPSVNWAGAYTWTQQSTRGFLSLAEPRPGANLQYNYFTNMASAGWDLDLFGMVRRAVEAGKAEADEAVAARRAVALASVSDIVSAYMQLRGTQEQRALTERNLALTQHDLALVQDRMRDGAATELELAEAKARVASTQSALAPLRTEESALMNAIASLLALPPRALEAELSPVKPQPVVPAAVPVGVPSSLAQRRPDVMLADARLHAATARVGVAKASFYPDIVLAGNLGTQSLSAGDFFLPVAKYFTLGPTLNVPIFEGGRLRGELHLREAAQKEAALAYRQTVLDAWRDVDDALTGYAQVQEQRAQLAEAVKQNRLALAAARQRYVAGAVPFLEVDEAQARVLASETSLAAVQTQMNTQLVDLYRALGGGWQFTEALASSRKD</sequence>
<accession>A0ABS5E3U4</accession>
<dbReference type="Gene3D" id="2.20.200.10">
    <property type="entry name" value="Outer membrane efflux proteins (OEP)"/>
    <property type="match status" value="1"/>
</dbReference>
<organism evidence="3 4">
    <name type="scientific">Neokomagataea anthophila</name>
    <dbReference type="NCBI Taxonomy" id="2826925"/>
    <lineage>
        <taxon>Bacteria</taxon>
        <taxon>Pseudomonadati</taxon>
        <taxon>Pseudomonadota</taxon>
        <taxon>Alphaproteobacteria</taxon>
        <taxon>Acetobacterales</taxon>
        <taxon>Acetobacteraceae</taxon>
        <taxon>Neokomagataea</taxon>
    </lineage>
</organism>
<dbReference type="EMBL" id="JAGRQH010000001">
    <property type="protein sequence ID" value="MBR0558574.1"/>
    <property type="molecule type" value="Genomic_DNA"/>
</dbReference>
<dbReference type="Pfam" id="PF02321">
    <property type="entry name" value="OEP"/>
    <property type="match status" value="2"/>
</dbReference>
<evidence type="ECO:0000313" key="4">
    <source>
        <dbReference type="Proteomes" id="UP000677812"/>
    </source>
</evidence>
<proteinExistence type="inferred from homology"/>
<evidence type="ECO:0000256" key="1">
    <source>
        <dbReference type="ARBA" id="ARBA00007613"/>
    </source>
</evidence>
<dbReference type="SUPFAM" id="SSF56954">
    <property type="entry name" value="Outer membrane efflux proteins (OEP)"/>
    <property type="match status" value="1"/>
</dbReference>
<evidence type="ECO:0000256" key="2">
    <source>
        <dbReference type="RuleBase" id="RU362097"/>
    </source>
</evidence>
<keyword evidence="4" id="KW-1185">Reference proteome</keyword>
<comment type="subcellular location">
    <subcellularLocation>
        <location evidence="2">Cell membrane</location>
        <topology evidence="2">Lipid-anchor</topology>
    </subcellularLocation>
</comment>
<dbReference type="PROSITE" id="PS51257">
    <property type="entry name" value="PROKAR_LIPOPROTEIN"/>
    <property type="match status" value="1"/>
</dbReference>
<comment type="similarity">
    <text evidence="1 2">Belongs to the outer membrane factor (OMF) (TC 1.B.17) family.</text>
</comment>
<dbReference type="InterPro" id="IPR010131">
    <property type="entry name" value="MdtP/NodT-like"/>
</dbReference>
<dbReference type="PANTHER" id="PTHR30203:SF25">
    <property type="entry name" value="OUTER MEMBRANE PROTEIN-RELATED"/>
    <property type="match status" value="1"/>
</dbReference>
<dbReference type="Gene3D" id="1.20.1600.10">
    <property type="entry name" value="Outer membrane efflux proteins (OEP)"/>
    <property type="match status" value="1"/>
</dbReference>
<keyword evidence="2" id="KW-0472">Membrane</keyword>
<keyword evidence="2" id="KW-1134">Transmembrane beta strand</keyword>
<dbReference type="NCBIfam" id="TIGR01845">
    <property type="entry name" value="outer_NodT"/>
    <property type="match status" value="1"/>
</dbReference>
<dbReference type="InterPro" id="IPR003423">
    <property type="entry name" value="OMP_efflux"/>
</dbReference>
<keyword evidence="2" id="KW-0812">Transmembrane</keyword>
<keyword evidence="2" id="KW-0564">Palmitate</keyword>
<gene>
    <name evidence="3" type="ORF">KB213_00665</name>
</gene>
<dbReference type="PANTHER" id="PTHR30203">
    <property type="entry name" value="OUTER MEMBRANE CATION EFFLUX PROTEIN"/>
    <property type="match status" value="1"/>
</dbReference>
<keyword evidence="2" id="KW-0449">Lipoprotein</keyword>
<protein>
    <submittedName>
        <fullName evidence="3">Efflux transporter outer membrane subunit</fullName>
    </submittedName>
</protein>